<dbReference type="Proteomes" id="UP000294692">
    <property type="component" value="Unassembled WGS sequence"/>
</dbReference>
<protein>
    <recommendedName>
        <fullName evidence="11">3-sulfinopropanoyl-CoA desulfinase</fullName>
        <ecNumber evidence="8">1.3.8.11</ecNumber>
        <ecNumber evidence="9">3.13.1.4</ecNumber>
    </recommendedName>
    <alternativeName>
        <fullName evidence="12">3-sulfinopropionyl coenzyme A desulfinase</fullName>
    </alternativeName>
    <alternativeName>
        <fullName evidence="10">Cyclohexane-1-carbonyl-CoA dehydrogenase</fullName>
    </alternativeName>
</protein>
<feature type="domain" description="Acyl-CoA oxidase/dehydrogenase middle" evidence="14">
    <location>
        <begin position="127"/>
        <end position="225"/>
    </location>
</feature>
<evidence type="ECO:0000256" key="5">
    <source>
        <dbReference type="ARBA" id="ARBA00022827"/>
    </source>
</evidence>
<dbReference type="EC" id="1.3.8.11" evidence="8"/>
<dbReference type="Gene3D" id="1.10.540.10">
    <property type="entry name" value="Acyl-CoA dehydrogenase/oxidase, N-terminal domain"/>
    <property type="match status" value="1"/>
</dbReference>
<dbReference type="FunFam" id="1.20.140.10:FF:000004">
    <property type="entry name" value="Acyl-CoA dehydrogenase FadE25"/>
    <property type="match status" value="1"/>
</dbReference>
<accession>A0A4R3V553</accession>
<evidence type="ECO:0000256" key="4">
    <source>
        <dbReference type="ARBA" id="ARBA00022801"/>
    </source>
</evidence>
<gene>
    <name evidence="16" type="ORF">EV686_105135</name>
</gene>
<dbReference type="SUPFAM" id="SSF56645">
    <property type="entry name" value="Acyl-CoA dehydrogenase NM domain-like"/>
    <property type="match status" value="1"/>
</dbReference>
<dbReference type="FunFam" id="1.10.540.10:FF:000002">
    <property type="entry name" value="Acyl-CoA dehydrogenase FadE19"/>
    <property type="match status" value="1"/>
</dbReference>
<evidence type="ECO:0000256" key="6">
    <source>
        <dbReference type="ARBA" id="ARBA00023002"/>
    </source>
</evidence>
<organism evidence="16 17">
    <name type="scientific">Paracandidimonas soli</name>
    <dbReference type="NCBI Taxonomy" id="1917182"/>
    <lineage>
        <taxon>Bacteria</taxon>
        <taxon>Pseudomonadati</taxon>
        <taxon>Pseudomonadota</taxon>
        <taxon>Betaproteobacteria</taxon>
        <taxon>Burkholderiales</taxon>
        <taxon>Alcaligenaceae</taxon>
        <taxon>Paracandidimonas</taxon>
    </lineage>
</organism>
<dbReference type="PANTHER" id="PTHR43884">
    <property type="entry name" value="ACYL-COA DEHYDROGENASE"/>
    <property type="match status" value="1"/>
</dbReference>
<dbReference type="FunFam" id="2.40.110.10:FF:000009">
    <property type="entry name" value="Acyl-CoA dehydrogenase"/>
    <property type="match status" value="1"/>
</dbReference>
<dbReference type="Pfam" id="PF02771">
    <property type="entry name" value="Acyl-CoA_dh_N"/>
    <property type="match status" value="1"/>
</dbReference>
<dbReference type="GO" id="GO:0050660">
    <property type="term" value="F:flavin adenine dinucleotide binding"/>
    <property type="evidence" value="ECO:0007669"/>
    <property type="project" value="InterPro"/>
</dbReference>
<evidence type="ECO:0000313" key="16">
    <source>
        <dbReference type="EMBL" id="TCU98438.1"/>
    </source>
</evidence>
<dbReference type="PANTHER" id="PTHR43884:SF12">
    <property type="entry name" value="ISOVALERYL-COA DEHYDROGENASE, MITOCHONDRIAL-RELATED"/>
    <property type="match status" value="1"/>
</dbReference>
<keyword evidence="3" id="KW-0285">Flavoprotein</keyword>
<name>A0A4R3V553_9BURK</name>
<evidence type="ECO:0000256" key="11">
    <source>
        <dbReference type="ARBA" id="ARBA00068311"/>
    </source>
</evidence>
<keyword evidence="6" id="KW-0560">Oxidoreductase</keyword>
<evidence type="ECO:0000256" key="10">
    <source>
        <dbReference type="ARBA" id="ARBA00067292"/>
    </source>
</evidence>
<evidence type="ECO:0000256" key="7">
    <source>
        <dbReference type="ARBA" id="ARBA00052938"/>
    </source>
</evidence>
<dbReference type="Pfam" id="PF02770">
    <property type="entry name" value="Acyl-CoA_dh_M"/>
    <property type="match status" value="1"/>
</dbReference>
<dbReference type="GO" id="GO:0016787">
    <property type="term" value="F:hydrolase activity"/>
    <property type="evidence" value="ECO:0007669"/>
    <property type="project" value="UniProtKB-KW"/>
</dbReference>
<dbReference type="PIRSF" id="PIRSF016578">
    <property type="entry name" value="HsaA"/>
    <property type="match status" value="1"/>
</dbReference>
<comment type="cofactor">
    <cofactor evidence="1">
        <name>FAD</name>
        <dbReference type="ChEBI" id="CHEBI:57692"/>
    </cofactor>
</comment>
<dbReference type="InterPro" id="IPR037069">
    <property type="entry name" value="AcylCoA_DH/ox_N_sf"/>
</dbReference>
<dbReference type="InterPro" id="IPR009075">
    <property type="entry name" value="AcylCo_DH/oxidase_C"/>
</dbReference>
<dbReference type="RefSeq" id="WP_132477102.1">
    <property type="nucleotide sequence ID" value="NZ_JBEBWM010000001.1"/>
</dbReference>
<dbReference type="InterPro" id="IPR006091">
    <property type="entry name" value="Acyl-CoA_Oxase/DH_mid-dom"/>
</dbReference>
<evidence type="ECO:0000256" key="2">
    <source>
        <dbReference type="ARBA" id="ARBA00009347"/>
    </source>
</evidence>
<reference evidence="16 17" key="1">
    <citation type="submission" date="2019-03" db="EMBL/GenBank/DDBJ databases">
        <title>Genomic Encyclopedia of Type Strains, Phase IV (KMG-IV): sequencing the most valuable type-strain genomes for metagenomic binning, comparative biology and taxonomic classification.</title>
        <authorList>
            <person name="Goeker M."/>
        </authorList>
    </citation>
    <scope>NUCLEOTIDE SEQUENCE [LARGE SCALE GENOMIC DNA]</scope>
    <source>
        <strain evidence="16 17">DSM 100048</strain>
    </source>
</reference>
<dbReference type="OrthoDB" id="7807987at2"/>
<evidence type="ECO:0000256" key="1">
    <source>
        <dbReference type="ARBA" id="ARBA00001974"/>
    </source>
</evidence>
<comment type="caution">
    <text evidence="16">The sequence shown here is derived from an EMBL/GenBank/DDBJ whole genome shotgun (WGS) entry which is preliminary data.</text>
</comment>
<dbReference type="Gene3D" id="1.20.140.10">
    <property type="entry name" value="Butyryl-CoA Dehydrogenase, subunit A, domain 3"/>
    <property type="match status" value="1"/>
</dbReference>
<evidence type="ECO:0000256" key="12">
    <source>
        <dbReference type="ARBA" id="ARBA00075603"/>
    </source>
</evidence>
<dbReference type="AlphaFoldDB" id="A0A4R3V553"/>
<dbReference type="InterPro" id="IPR036250">
    <property type="entry name" value="AcylCo_DH-like_C"/>
</dbReference>
<feature type="domain" description="Acyl-CoA dehydrogenase/oxidase N-terminal" evidence="15">
    <location>
        <begin position="16"/>
        <end position="122"/>
    </location>
</feature>
<dbReference type="PROSITE" id="PS00073">
    <property type="entry name" value="ACYL_COA_DH_2"/>
    <property type="match status" value="1"/>
</dbReference>
<evidence type="ECO:0000259" key="15">
    <source>
        <dbReference type="Pfam" id="PF02771"/>
    </source>
</evidence>
<feature type="domain" description="Acyl-CoA dehydrogenase/oxidase C-terminal" evidence="13">
    <location>
        <begin position="237"/>
        <end position="386"/>
    </location>
</feature>
<evidence type="ECO:0000256" key="8">
    <source>
        <dbReference type="ARBA" id="ARBA00066361"/>
    </source>
</evidence>
<dbReference type="Gene3D" id="2.40.110.10">
    <property type="entry name" value="Butyryl-CoA Dehydrogenase, subunit A, domain 2"/>
    <property type="match status" value="1"/>
</dbReference>
<comment type="catalytic activity">
    <reaction evidence="7">
        <text>3-sulfinopropanoyl-CoA + H2O = propanoyl-CoA + sulfite + H(+)</text>
        <dbReference type="Rhea" id="RHEA:41624"/>
        <dbReference type="ChEBI" id="CHEBI:15377"/>
        <dbReference type="ChEBI" id="CHEBI:15378"/>
        <dbReference type="ChEBI" id="CHEBI:17359"/>
        <dbReference type="ChEBI" id="CHEBI:57392"/>
        <dbReference type="ChEBI" id="CHEBI:78349"/>
        <dbReference type="EC" id="3.13.1.4"/>
    </reaction>
    <physiologicalReaction direction="left-to-right" evidence="7">
        <dbReference type="Rhea" id="RHEA:41625"/>
    </physiologicalReaction>
</comment>
<dbReference type="InterPro" id="IPR046373">
    <property type="entry name" value="Acyl-CoA_Oxase/DH_mid-dom_sf"/>
</dbReference>
<dbReference type="EC" id="3.13.1.4" evidence="9"/>
<comment type="similarity">
    <text evidence="2">Belongs to the acyl-CoA dehydrogenase family.</text>
</comment>
<keyword evidence="4" id="KW-0378">Hydrolase</keyword>
<dbReference type="InterPro" id="IPR006089">
    <property type="entry name" value="Acyl-CoA_DH_CS"/>
</dbReference>
<dbReference type="GO" id="GO:0003995">
    <property type="term" value="F:acyl-CoA dehydrogenase activity"/>
    <property type="evidence" value="ECO:0007669"/>
    <property type="project" value="InterPro"/>
</dbReference>
<sequence>MKCFIGNSISADSQYDSIRDAVRRFAEAEIAPVSEQLWEEQGFPYEVWRQCGELGFSGLPYPERWGGGGGDWLSYVIVLEELARVDCAIANSLMANSTVASLLSRYGTDAQNERWLRPILDGSHIGAIGLSEPNAGSDAGNIQTTAVLRDGQWEINGSKIFISNTGVRHNNLVVIAAVTGKRPDGRKEISNFIVPTDTPGFTLGRKLNKIGWRASSTHELSFQGCRVPEANLLGERGAGLRQTLAQISTGRILIGSLALGILQGSLERSERYMNERQAFGGPLSQFQALQFKLSDMAVAAHAARLMLHDAAARKDAGEGFDVQASMAKLFATEQAMQAAHQAIQIHGGYGIMGEYPVARAFGDAKVLEIVEGTSEIQRMIIARHVLSQS</sequence>
<dbReference type="EMBL" id="SMBX01000005">
    <property type="protein sequence ID" value="TCU98438.1"/>
    <property type="molecule type" value="Genomic_DNA"/>
</dbReference>
<dbReference type="Pfam" id="PF00441">
    <property type="entry name" value="Acyl-CoA_dh_1"/>
    <property type="match status" value="1"/>
</dbReference>
<evidence type="ECO:0000259" key="14">
    <source>
        <dbReference type="Pfam" id="PF02770"/>
    </source>
</evidence>
<dbReference type="SUPFAM" id="SSF47203">
    <property type="entry name" value="Acyl-CoA dehydrogenase C-terminal domain-like"/>
    <property type="match status" value="1"/>
</dbReference>
<evidence type="ECO:0000256" key="9">
    <source>
        <dbReference type="ARBA" id="ARBA00066461"/>
    </source>
</evidence>
<proteinExistence type="inferred from homology"/>
<dbReference type="InterPro" id="IPR009100">
    <property type="entry name" value="AcylCoA_DH/oxidase_NM_dom_sf"/>
</dbReference>
<keyword evidence="5" id="KW-0274">FAD</keyword>
<evidence type="ECO:0000256" key="3">
    <source>
        <dbReference type="ARBA" id="ARBA00022630"/>
    </source>
</evidence>
<dbReference type="InterPro" id="IPR013786">
    <property type="entry name" value="AcylCoA_DH/ox_N"/>
</dbReference>
<evidence type="ECO:0000259" key="13">
    <source>
        <dbReference type="Pfam" id="PF00441"/>
    </source>
</evidence>
<evidence type="ECO:0000313" key="17">
    <source>
        <dbReference type="Proteomes" id="UP000294692"/>
    </source>
</evidence>
<keyword evidence="17" id="KW-1185">Reference proteome</keyword>